<evidence type="ECO:0000313" key="2">
    <source>
        <dbReference type="Proteomes" id="UP000185628"/>
    </source>
</evidence>
<evidence type="ECO:0000313" key="1">
    <source>
        <dbReference type="EMBL" id="OKL54989.1"/>
    </source>
</evidence>
<dbReference type="Gene3D" id="2.40.160.200">
    <property type="entry name" value="LURP1-related"/>
    <property type="match status" value="1"/>
</dbReference>
<accession>A0A1Q5Q5L9</accession>
<proteinExistence type="predicted"/>
<sequence length="109" mass="11942">MLAEDTIVMRQVRTFVDDEYTIHSADGRQLTLKGSALEFSLDVTDAESGTVYAQVTRSLGDLPTFLLSKETFLVSFAPGADETVRSVTIGALLAIDMIRKKERRADAVS</sequence>
<dbReference type="Proteomes" id="UP000185628">
    <property type="component" value="Unassembled WGS sequence"/>
</dbReference>
<keyword evidence="2" id="KW-1185">Reference proteome</keyword>
<evidence type="ECO:0008006" key="3">
    <source>
        <dbReference type="Google" id="ProtNLM"/>
    </source>
</evidence>
<dbReference type="SUPFAM" id="SSF54518">
    <property type="entry name" value="Tubby C-terminal domain-like"/>
    <property type="match status" value="1"/>
</dbReference>
<gene>
    <name evidence="1" type="ORF">BSZ39_01000</name>
</gene>
<dbReference type="EMBL" id="MQVR01000003">
    <property type="protein sequence ID" value="OKL54989.1"/>
    <property type="molecule type" value="Genomic_DNA"/>
</dbReference>
<dbReference type="InterPro" id="IPR025659">
    <property type="entry name" value="Tubby-like_C"/>
</dbReference>
<dbReference type="InterPro" id="IPR038595">
    <property type="entry name" value="LOR_sf"/>
</dbReference>
<comment type="caution">
    <text evidence="1">The sequence shown here is derived from an EMBL/GenBank/DDBJ whole genome shotgun (WGS) entry which is preliminary data.</text>
</comment>
<dbReference type="AlphaFoldDB" id="A0A1Q5Q5L9"/>
<protein>
    <recommendedName>
        <fullName evidence="3">Scramblase</fullName>
    </recommendedName>
</protein>
<organism evidence="1 2">
    <name type="scientific">Bowdeniella nasicola</name>
    <dbReference type="NCBI Taxonomy" id="208480"/>
    <lineage>
        <taxon>Bacteria</taxon>
        <taxon>Bacillati</taxon>
        <taxon>Actinomycetota</taxon>
        <taxon>Actinomycetes</taxon>
        <taxon>Actinomycetales</taxon>
        <taxon>Actinomycetaceae</taxon>
        <taxon>Bowdeniella</taxon>
    </lineage>
</organism>
<reference evidence="2" key="1">
    <citation type="submission" date="2016-12" db="EMBL/GenBank/DDBJ databases">
        <authorList>
            <person name="Meng X."/>
        </authorList>
    </citation>
    <scope>NUCLEOTIDE SEQUENCE [LARGE SCALE GENOMIC DNA]</scope>
    <source>
        <strain evidence="2">DSM 19116</strain>
    </source>
</reference>
<name>A0A1Q5Q5L9_9ACTO</name>